<evidence type="ECO:0000256" key="12">
    <source>
        <dbReference type="ARBA" id="ARBA00023285"/>
    </source>
</evidence>
<dbReference type="InterPro" id="IPR011541">
    <property type="entry name" value="Ni/Co_transpt_high_affinity"/>
</dbReference>
<dbReference type="PANTHER" id="PTHR40659">
    <property type="entry name" value="NICKEL/COBALT EFFLUX SYSTEM RCNA"/>
    <property type="match status" value="1"/>
</dbReference>
<proteinExistence type="inferred from homology"/>
<dbReference type="GO" id="GO:0005886">
    <property type="term" value="C:plasma membrane"/>
    <property type="evidence" value="ECO:0007669"/>
    <property type="project" value="UniProtKB-SubCell"/>
</dbReference>
<dbReference type="RefSeq" id="WP_188156422.1">
    <property type="nucleotide sequence ID" value="NZ_CP061280.1"/>
</dbReference>
<dbReference type="AlphaFoldDB" id="A0A7H1C1D4"/>
<keyword evidence="7 13" id="KW-0812">Transmembrane</keyword>
<organism evidence="14 15">
    <name type="scientific">Mannheimia bovis</name>
    <dbReference type="NCBI Taxonomy" id="2770636"/>
    <lineage>
        <taxon>Bacteria</taxon>
        <taxon>Pseudomonadati</taxon>
        <taxon>Pseudomonadota</taxon>
        <taxon>Gammaproteobacteria</taxon>
        <taxon>Pasteurellales</taxon>
        <taxon>Pasteurellaceae</taxon>
        <taxon>Mannheimia</taxon>
    </lineage>
</organism>
<feature type="transmembrane region" description="Helical" evidence="13">
    <location>
        <begin position="227"/>
        <end position="247"/>
    </location>
</feature>
<keyword evidence="5" id="KW-1003">Cell membrane</keyword>
<keyword evidence="8 13" id="KW-1133">Transmembrane helix</keyword>
<evidence type="ECO:0000256" key="4">
    <source>
        <dbReference type="ARBA" id="ARBA00022448"/>
    </source>
</evidence>
<dbReference type="GO" id="GO:0006824">
    <property type="term" value="P:cobalt ion transport"/>
    <property type="evidence" value="ECO:0007669"/>
    <property type="project" value="UniProtKB-KW"/>
</dbReference>
<feature type="transmembrane region" description="Helical" evidence="13">
    <location>
        <begin position="253"/>
        <end position="281"/>
    </location>
</feature>
<evidence type="ECO:0000256" key="3">
    <source>
        <dbReference type="ARBA" id="ARBA00022426"/>
    </source>
</evidence>
<evidence type="ECO:0000256" key="10">
    <source>
        <dbReference type="ARBA" id="ARBA00023112"/>
    </source>
</evidence>
<keyword evidence="12" id="KW-0170">Cobalt</keyword>
<evidence type="ECO:0000256" key="6">
    <source>
        <dbReference type="ARBA" id="ARBA00022596"/>
    </source>
</evidence>
<evidence type="ECO:0000256" key="2">
    <source>
        <dbReference type="ARBA" id="ARBA00004651"/>
    </source>
</evidence>
<evidence type="ECO:0000256" key="9">
    <source>
        <dbReference type="ARBA" id="ARBA00023065"/>
    </source>
</evidence>
<evidence type="ECO:0000256" key="7">
    <source>
        <dbReference type="ARBA" id="ARBA00022692"/>
    </source>
</evidence>
<dbReference type="EMBL" id="CP061280">
    <property type="protein sequence ID" value="QNS14789.1"/>
    <property type="molecule type" value="Genomic_DNA"/>
</dbReference>
<keyword evidence="4 13" id="KW-0813">Transport</keyword>
<feature type="transmembrane region" description="Helical" evidence="13">
    <location>
        <begin position="302"/>
        <end position="327"/>
    </location>
</feature>
<keyword evidence="9" id="KW-0406">Ion transport</keyword>
<name>A0A7H1C1D4_9PAST</name>
<evidence type="ECO:0000256" key="1">
    <source>
        <dbReference type="ARBA" id="ARBA00002510"/>
    </source>
</evidence>
<evidence type="ECO:0000313" key="14">
    <source>
        <dbReference type="EMBL" id="QNS14789.1"/>
    </source>
</evidence>
<keyword evidence="3" id="KW-0171">Cobalt transport</keyword>
<dbReference type="PANTHER" id="PTHR40659:SF1">
    <property type="entry name" value="NICKEL_COBALT EFFLUX SYSTEM RCNA"/>
    <property type="match status" value="1"/>
</dbReference>
<evidence type="ECO:0000256" key="11">
    <source>
        <dbReference type="ARBA" id="ARBA00023136"/>
    </source>
</evidence>
<keyword evidence="15" id="KW-1185">Reference proteome</keyword>
<feature type="transmembrane region" description="Helical" evidence="13">
    <location>
        <begin position="7"/>
        <end position="25"/>
    </location>
</feature>
<evidence type="ECO:0000313" key="15">
    <source>
        <dbReference type="Proteomes" id="UP000576260"/>
    </source>
</evidence>
<gene>
    <name evidence="14" type="ORF">ICJ55_08550</name>
</gene>
<dbReference type="GO" id="GO:0015099">
    <property type="term" value="F:nickel cation transmembrane transporter activity"/>
    <property type="evidence" value="ECO:0007669"/>
    <property type="project" value="UniProtKB-UniRule"/>
</dbReference>
<feature type="transmembrane region" description="Helical" evidence="13">
    <location>
        <begin position="140"/>
        <end position="157"/>
    </location>
</feature>
<dbReference type="Pfam" id="PF03824">
    <property type="entry name" value="NicO"/>
    <property type="match status" value="1"/>
</dbReference>
<evidence type="ECO:0000256" key="5">
    <source>
        <dbReference type="ARBA" id="ARBA00022475"/>
    </source>
</evidence>
<evidence type="ECO:0000256" key="8">
    <source>
        <dbReference type="ARBA" id="ARBA00022989"/>
    </source>
</evidence>
<dbReference type="GO" id="GO:0010045">
    <property type="term" value="P:response to nickel cation"/>
    <property type="evidence" value="ECO:0007669"/>
    <property type="project" value="TreeGrafter"/>
</dbReference>
<dbReference type="GO" id="GO:0046583">
    <property type="term" value="F:monoatomic cation efflux transmembrane transporter activity"/>
    <property type="evidence" value="ECO:0007669"/>
    <property type="project" value="TreeGrafter"/>
</dbReference>
<keyword evidence="6" id="KW-0533">Nickel</keyword>
<evidence type="ECO:0000256" key="13">
    <source>
        <dbReference type="RuleBase" id="RU362101"/>
    </source>
</evidence>
<comment type="subcellular location">
    <subcellularLocation>
        <location evidence="2 13">Cell membrane</location>
        <topology evidence="2 13">Multi-pass membrane protein</topology>
    </subcellularLocation>
</comment>
<feature type="transmembrane region" description="Helical" evidence="13">
    <location>
        <begin position="57"/>
        <end position="79"/>
    </location>
</feature>
<protein>
    <recommendedName>
        <fullName evidence="13">Nickel/cobalt efflux system</fullName>
    </recommendedName>
</protein>
<feature type="transmembrane region" description="Helical" evidence="13">
    <location>
        <begin position="100"/>
        <end position="125"/>
    </location>
</feature>
<reference evidence="14 15" key="1">
    <citation type="submission" date="2020-09" db="EMBL/GenBank/DDBJ databases">
        <title>Mannheimia bovis sp.nov., isolated from a cow.</title>
        <authorList>
            <person name="Li F."/>
        </authorList>
    </citation>
    <scope>NUCLEOTIDE SEQUENCE [LARGE SCALE GENOMIC DNA]</scope>
    <source>
        <strain evidence="14 15">ZY190616</strain>
    </source>
</reference>
<dbReference type="Proteomes" id="UP000576260">
    <property type="component" value="Chromosome"/>
</dbReference>
<comment type="similarity">
    <text evidence="13">Belongs to the NiCoT transporter (TC 2.A.52) family.</text>
</comment>
<sequence length="337" mass="38143">MRLKSKQWGILAVGFLAFFALYQLYPILLFKVMEWQKVFNSELSGSLNALNNNQTKAGLTLVFISFLYGVFHAVGPGHGKFILTSYLSLEKTKLNQAMKITFASALVQGLVAVLLVTVIVVIFTLSRQYFNLTLKWVERASFAMMILLGLYWCYQVFKETKKVSKPKIKSIRFSQQVVQQPIVQKIPQKRPLVQHTYHIHDEHCGCGHKHLPTSNEMQKAKDWKTQLMLILSIGARPCSGAILVLFLSYTLDLYVWGVISALVMAIGTGFTLSLFAYLVIVARNKAVKVSGWYFSAQVNRNVVRLFKFSLGIALILFAVMLLHSSFIDTSTGILFRR</sequence>
<dbReference type="InterPro" id="IPR051224">
    <property type="entry name" value="NiCoT_RcnA"/>
</dbReference>
<dbReference type="KEGG" id="mbos:ICJ55_08550"/>
<keyword evidence="11 13" id="KW-0472">Membrane</keyword>
<keyword evidence="10" id="KW-0921">Nickel transport</keyword>
<accession>A0A7H1C1D4</accession>
<comment type="function">
    <text evidence="1">Efflux system for nickel and cobalt.</text>
</comment>
<dbReference type="GO" id="GO:0032025">
    <property type="term" value="P:response to cobalt ion"/>
    <property type="evidence" value="ECO:0007669"/>
    <property type="project" value="TreeGrafter"/>
</dbReference>